<feature type="compositionally biased region" description="Basic and acidic residues" evidence="2">
    <location>
        <begin position="239"/>
        <end position="304"/>
    </location>
</feature>
<evidence type="ECO:0000313" key="4">
    <source>
        <dbReference type="Proteomes" id="UP001497392"/>
    </source>
</evidence>
<protein>
    <submittedName>
        <fullName evidence="3">G3867 protein</fullName>
    </submittedName>
</protein>
<keyword evidence="4" id="KW-1185">Reference proteome</keyword>
<evidence type="ECO:0000313" key="3">
    <source>
        <dbReference type="EMBL" id="CAL5221641.1"/>
    </source>
</evidence>
<evidence type="ECO:0000256" key="1">
    <source>
        <dbReference type="ARBA" id="ARBA00005655"/>
    </source>
</evidence>
<proteinExistence type="inferred from homology"/>
<dbReference type="PANTHER" id="PTHR12375">
    <property type="entry name" value="RNA-BINDING PROTEIN LUC7-RELATED"/>
    <property type="match status" value="1"/>
</dbReference>
<dbReference type="Proteomes" id="UP001497392">
    <property type="component" value="Unassembled WGS sequence"/>
</dbReference>
<accession>A0ABP1FNX4</accession>
<feature type="region of interest" description="Disordered" evidence="2">
    <location>
        <begin position="113"/>
        <end position="136"/>
    </location>
</feature>
<comment type="similarity">
    <text evidence="1">Belongs to the Luc7 family.</text>
</comment>
<organism evidence="3 4">
    <name type="scientific">Coccomyxa viridis</name>
    <dbReference type="NCBI Taxonomy" id="1274662"/>
    <lineage>
        <taxon>Eukaryota</taxon>
        <taxon>Viridiplantae</taxon>
        <taxon>Chlorophyta</taxon>
        <taxon>core chlorophytes</taxon>
        <taxon>Trebouxiophyceae</taxon>
        <taxon>Trebouxiophyceae incertae sedis</taxon>
        <taxon>Coccomyxaceae</taxon>
        <taxon>Coccomyxa</taxon>
    </lineage>
</organism>
<evidence type="ECO:0000256" key="2">
    <source>
        <dbReference type="SAM" id="MobiDB-lite"/>
    </source>
</evidence>
<dbReference type="InterPro" id="IPR004882">
    <property type="entry name" value="Luc7-rel"/>
</dbReference>
<feature type="compositionally biased region" description="Basic and acidic residues" evidence="2">
    <location>
        <begin position="113"/>
        <end position="122"/>
    </location>
</feature>
<dbReference type="EMBL" id="CAXHTA020000005">
    <property type="protein sequence ID" value="CAL5221641.1"/>
    <property type="molecule type" value="Genomic_DNA"/>
</dbReference>
<dbReference type="Pfam" id="PF03194">
    <property type="entry name" value="LUC7"/>
    <property type="match status" value="1"/>
</dbReference>
<comment type="caution">
    <text evidence="3">The sequence shown here is derived from an EMBL/GenBank/DDBJ whole genome shotgun (WGS) entry which is preliminary data.</text>
</comment>
<feature type="compositionally biased region" description="Basic and acidic residues" evidence="2">
    <location>
        <begin position="331"/>
        <end position="340"/>
    </location>
</feature>
<gene>
    <name evidence="3" type="primary">g3867</name>
    <name evidence="3" type="ORF">VP750_LOCUS3300</name>
</gene>
<reference evidence="3 4" key="1">
    <citation type="submission" date="2024-06" db="EMBL/GenBank/DDBJ databases">
        <authorList>
            <person name="Kraege A."/>
            <person name="Thomma B."/>
        </authorList>
    </citation>
    <scope>NUCLEOTIDE SEQUENCE [LARGE SCALE GENOMIC DNA]</scope>
</reference>
<sequence length="340" mass="39696">MVDATRAMLDELMGRDRDIPLEERTGEGLRYSDPEICKHALAGLCPYGLFKNTRSDLGPCKYEIHDDDLQFEALKVEYDGLPQKEKDKLGYERELFAILTQLVKDMDRKIERQKERAAKESAPRAATPAEQATLDAIKDQEREASVISEKLAEDGDVDGSMAKVAEAEALQQKWKELLDSYTQPDRTMSVCDICGVFVQSTDNEQRRLEHIQGKQYLGWSAIREKLQELHGRFGGAQPERPRSKDMDRERERERERPRERDRDRDRERDRRDRDRPGRNDRERSDRDRRDRDRHRDPSRRDGHRGSSRRSRSPVGRHGAEIPPAGVYDTSNGRHRERDRF</sequence>
<feature type="region of interest" description="Disordered" evidence="2">
    <location>
        <begin position="231"/>
        <end position="340"/>
    </location>
</feature>
<name>A0ABP1FNX4_9CHLO</name>